<comment type="caution">
    <text evidence="1">The sequence shown here is derived from an EMBL/GenBank/DDBJ whole genome shotgun (WGS) entry which is preliminary data.</text>
</comment>
<evidence type="ECO:0000313" key="2">
    <source>
        <dbReference type="Proteomes" id="UP001066276"/>
    </source>
</evidence>
<evidence type="ECO:0000313" key="1">
    <source>
        <dbReference type="EMBL" id="KAJ1157685.1"/>
    </source>
</evidence>
<gene>
    <name evidence="1" type="ORF">NDU88_010385</name>
</gene>
<name>A0AAV7S354_PLEWA</name>
<proteinExistence type="predicted"/>
<feature type="non-terminal residue" evidence="1">
    <location>
        <position position="95"/>
    </location>
</feature>
<dbReference type="EMBL" id="JANPWB010000009">
    <property type="protein sequence ID" value="KAJ1157685.1"/>
    <property type="molecule type" value="Genomic_DNA"/>
</dbReference>
<dbReference type="AlphaFoldDB" id="A0AAV7S354"/>
<sequence>GCGIPRSPGHLVWGQGQQDFMFTLSLGQVGPTLCSTNPLAACLQRVELSAVEFNTFASFAVDPCGFGSSCPAVCRVACFSGISLVIAVSVQSSCL</sequence>
<accession>A0AAV7S354</accession>
<reference evidence="1" key="1">
    <citation type="journal article" date="2022" name="bioRxiv">
        <title>Sequencing and chromosome-scale assembly of the giantPleurodeles waltlgenome.</title>
        <authorList>
            <person name="Brown T."/>
            <person name="Elewa A."/>
            <person name="Iarovenko S."/>
            <person name="Subramanian E."/>
            <person name="Araus A.J."/>
            <person name="Petzold A."/>
            <person name="Susuki M."/>
            <person name="Suzuki K.-i.T."/>
            <person name="Hayashi T."/>
            <person name="Toyoda A."/>
            <person name="Oliveira C."/>
            <person name="Osipova E."/>
            <person name="Leigh N.D."/>
            <person name="Simon A."/>
            <person name="Yun M.H."/>
        </authorList>
    </citation>
    <scope>NUCLEOTIDE SEQUENCE</scope>
    <source>
        <strain evidence="1">20211129_DDA</strain>
        <tissue evidence="1">Liver</tissue>
    </source>
</reference>
<feature type="non-terminal residue" evidence="1">
    <location>
        <position position="1"/>
    </location>
</feature>
<keyword evidence="2" id="KW-1185">Reference proteome</keyword>
<protein>
    <submittedName>
        <fullName evidence="1">Uncharacterized protein</fullName>
    </submittedName>
</protein>
<dbReference type="Proteomes" id="UP001066276">
    <property type="component" value="Chromosome 5"/>
</dbReference>
<organism evidence="1 2">
    <name type="scientific">Pleurodeles waltl</name>
    <name type="common">Iberian ribbed newt</name>
    <dbReference type="NCBI Taxonomy" id="8319"/>
    <lineage>
        <taxon>Eukaryota</taxon>
        <taxon>Metazoa</taxon>
        <taxon>Chordata</taxon>
        <taxon>Craniata</taxon>
        <taxon>Vertebrata</taxon>
        <taxon>Euteleostomi</taxon>
        <taxon>Amphibia</taxon>
        <taxon>Batrachia</taxon>
        <taxon>Caudata</taxon>
        <taxon>Salamandroidea</taxon>
        <taxon>Salamandridae</taxon>
        <taxon>Pleurodelinae</taxon>
        <taxon>Pleurodeles</taxon>
    </lineage>
</organism>